<evidence type="ECO:0000256" key="4">
    <source>
        <dbReference type="ARBA" id="ARBA00022806"/>
    </source>
</evidence>
<dbReference type="SUPFAM" id="SSF52540">
    <property type="entry name" value="P-loop containing nucleoside triphosphate hydrolases"/>
    <property type="match status" value="1"/>
</dbReference>
<evidence type="ECO:0000256" key="5">
    <source>
        <dbReference type="ARBA" id="ARBA00022840"/>
    </source>
</evidence>
<dbReference type="GO" id="GO:0003724">
    <property type="term" value="F:RNA helicase activity"/>
    <property type="evidence" value="ECO:0007669"/>
    <property type="project" value="UniProtKB-EC"/>
</dbReference>
<accession>A0A4S2MLK4</accession>
<evidence type="ECO:0000259" key="9">
    <source>
        <dbReference type="PROSITE" id="PS51194"/>
    </source>
</evidence>
<dbReference type="Gene3D" id="1.20.120.1080">
    <property type="match status" value="1"/>
</dbReference>
<dbReference type="Pfam" id="PF00270">
    <property type="entry name" value="DEAD"/>
    <property type="match status" value="1"/>
</dbReference>
<dbReference type="InterPro" id="IPR027417">
    <property type="entry name" value="P-loop_NTPase"/>
</dbReference>
<evidence type="ECO:0000256" key="7">
    <source>
        <dbReference type="SAM" id="Phobius"/>
    </source>
</evidence>
<comment type="catalytic activity">
    <reaction evidence="6">
        <text>ATP + H2O = ADP + phosphate + H(+)</text>
        <dbReference type="Rhea" id="RHEA:13065"/>
        <dbReference type="ChEBI" id="CHEBI:15377"/>
        <dbReference type="ChEBI" id="CHEBI:15378"/>
        <dbReference type="ChEBI" id="CHEBI:30616"/>
        <dbReference type="ChEBI" id="CHEBI:43474"/>
        <dbReference type="ChEBI" id="CHEBI:456216"/>
        <dbReference type="EC" id="3.6.4.13"/>
    </reaction>
</comment>
<evidence type="ECO:0000313" key="10">
    <source>
        <dbReference type="EMBL" id="TGZ75438.1"/>
    </source>
</evidence>
<feature type="domain" description="Helicase C-terminal" evidence="9">
    <location>
        <begin position="265"/>
        <end position="456"/>
    </location>
</feature>
<dbReference type="GO" id="GO:0016787">
    <property type="term" value="F:hydrolase activity"/>
    <property type="evidence" value="ECO:0007669"/>
    <property type="project" value="UniProtKB-KW"/>
</dbReference>
<dbReference type="GO" id="GO:0005524">
    <property type="term" value="F:ATP binding"/>
    <property type="evidence" value="ECO:0007669"/>
    <property type="project" value="UniProtKB-KW"/>
</dbReference>
<reference evidence="10 11" key="1">
    <citation type="journal article" date="2019" name="BMC Genomics">
        <title>New insights from Opisthorchis felineus genome: update on genomics of the epidemiologically important liver flukes.</title>
        <authorList>
            <person name="Ershov N.I."/>
            <person name="Mordvinov V.A."/>
            <person name="Prokhortchouk E.B."/>
            <person name="Pakharukova M.Y."/>
            <person name="Gunbin K.V."/>
            <person name="Ustyantsev K."/>
            <person name="Genaev M.A."/>
            <person name="Blinov A.G."/>
            <person name="Mazur A."/>
            <person name="Boulygina E."/>
            <person name="Tsygankova S."/>
            <person name="Khrameeva E."/>
            <person name="Chekanov N."/>
            <person name="Fan G."/>
            <person name="Xiao A."/>
            <person name="Zhang H."/>
            <person name="Xu X."/>
            <person name="Yang H."/>
            <person name="Solovyev V."/>
            <person name="Lee S.M."/>
            <person name="Liu X."/>
            <person name="Afonnikov D.A."/>
            <person name="Skryabin K.G."/>
        </authorList>
    </citation>
    <scope>NUCLEOTIDE SEQUENCE [LARGE SCALE GENOMIC DNA]</scope>
    <source>
        <strain evidence="10">AK-0245</strain>
        <tissue evidence="10">Whole organism</tissue>
    </source>
</reference>
<proteinExistence type="predicted"/>
<comment type="caution">
    <text evidence="10">The sequence shown here is derived from an EMBL/GenBank/DDBJ whole genome shotgun (WGS) entry which is preliminary data.</text>
</comment>
<evidence type="ECO:0000256" key="1">
    <source>
        <dbReference type="ARBA" id="ARBA00012552"/>
    </source>
</evidence>
<dbReference type="AlphaFoldDB" id="A0A4S2MLK4"/>
<evidence type="ECO:0000313" key="11">
    <source>
        <dbReference type="Proteomes" id="UP000308267"/>
    </source>
</evidence>
<gene>
    <name evidence="10" type="ORF">CRM22_000388</name>
</gene>
<keyword evidence="11" id="KW-1185">Reference proteome</keyword>
<dbReference type="SMART" id="SM00847">
    <property type="entry name" value="HA2"/>
    <property type="match status" value="1"/>
</dbReference>
<dbReference type="InterPro" id="IPR014001">
    <property type="entry name" value="Helicase_ATP-bd"/>
</dbReference>
<dbReference type="GO" id="GO:0003725">
    <property type="term" value="F:double-stranded RNA binding"/>
    <property type="evidence" value="ECO:0007669"/>
    <property type="project" value="TreeGrafter"/>
</dbReference>
<dbReference type="InterPro" id="IPR007502">
    <property type="entry name" value="Helicase-assoc_dom"/>
</dbReference>
<evidence type="ECO:0000256" key="6">
    <source>
        <dbReference type="ARBA" id="ARBA00047984"/>
    </source>
</evidence>
<dbReference type="Pfam" id="PF21010">
    <property type="entry name" value="HA2_C"/>
    <property type="match status" value="1"/>
</dbReference>
<sequence length="617" mass="68381">MRASNSSCPSSSIPSPKIRESLAEYRKRLPIWKHRETLIETIQSAQHCIIVSSTGSGKTTQIPQFLLEKNLLSNGVVAITQPRRVAAIGVACRVAEELGRGAVGTGPVGYCVRFEDASDPRTTRIRYMTDGMLLREAILDPDLSRYHYVILDEAHERSLNTDVLFGVVLTSAHRRARAQALSRNSLASATSGLLSSDNRKADSPLVQRKPLLPLLKIIIMSATIDPTPFVNFLGAEHTRVVYIEGRPHAIKVLNVSDSITDYVADAAIACIQIHKSKTCPLNRGILIFLTGEEEIMRCCALIHQLARRLGQNGKTGPSTNGSDRTPELLVFPLFAALPQGKQMQALTFSKSDCRKVIVSTNLAETSITIPGIRYVIDSGYAKIKFWDCTTGLETFRVQRISKSQAWQRAGRAGREAPGVCLRLYTDTEYKEMSLHIQPELLRAPLAGVLLNLISMNHKVPQKFPWISRPKEASLTAGVQLLERLGAVSPVDESSPSITNSVDSSGHSFPLTRQLQLTPLGSIMSAFPLDPRFSRTVLSAAYLGCLIEVLSVISMLYVSPVFYVPVEKREQFGEVSPWKFLFYRFSLLLSLILQYFCRRQATFWLLPGHCSNISCLKK</sequence>
<dbReference type="EC" id="3.6.4.13" evidence="1"/>
<keyword evidence="3" id="KW-0378">Hydrolase</keyword>
<dbReference type="Pfam" id="PF00271">
    <property type="entry name" value="Helicase_C"/>
    <property type="match status" value="1"/>
</dbReference>
<keyword evidence="7" id="KW-0812">Transmembrane</keyword>
<feature type="transmembrane region" description="Helical" evidence="7">
    <location>
        <begin position="536"/>
        <end position="557"/>
    </location>
</feature>
<name>A0A4S2MLK4_OPIFE</name>
<keyword evidence="7" id="KW-0472">Membrane</keyword>
<evidence type="ECO:0000256" key="3">
    <source>
        <dbReference type="ARBA" id="ARBA00022801"/>
    </source>
</evidence>
<keyword evidence="2" id="KW-0547">Nucleotide-binding</keyword>
<dbReference type="SMART" id="SM00487">
    <property type="entry name" value="DEXDc"/>
    <property type="match status" value="1"/>
</dbReference>
<dbReference type="CDD" id="cd18791">
    <property type="entry name" value="SF2_C_RHA"/>
    <property type="match status" value="1"/>
</dbReference>
<keyword evidence="5" id="KW-0067">ATP-binding</keyword>
<keyword evidence="4" id="KW-0347">Helicase</keyword>
<dbReference type="PROSITE" id="PS00690">
    <property type="entry name" value="DEAH_ATP_HELICASE"/>
    <property type="match status" value="1"/>
</dbReference>
<dbReference type="InterPro" id="IPR002464">
    <property type="entry name" value="DNA/RNA_helicase_DEAH_CS"/>
</dbReference>
<evidence type="ECO:0000259" key="8">
    <source>
        <dbReference type="PROSITE" id="PS51192"/>
    </source>
</evidence>
<dbReference type="EMBL" id="SJOL01000719">
    <property type="protein sequence ID" value="TGZ75438.1"/>
    <property type="molecule type" value="Genomic_DNA"/>
</dbReference>
<dbReference type="GO" id="GO:0045943">
    <property type="term" value="P:positive regulation of transcription by RNA polymerase I"/>
    <property type="evidence" value="ECO:0007669"/>
    <property type="project" value="TreeGrafter"/>
</dbReference>
<dbReference type="OrthoDB" id="10253254at2759"/>
<dbReference type="PROSITE" id="PS51192">
    <property type="entry name" value="HELICASE_ATP_BIND_1"/>
    <property type="match status" value="1"/>
</dbReference>
<protein>
    <recommendedName>
        <fullName evidence="1">RNA helicase</fullName>
        <ecNumber evidence="1">3.6.4.13</ecNumber>
    </recommendedName>
</protein>
<dbReference type="PANTHER" id="PTHR18934">
    <property type="entry name" value="ATP-DEPENDENT RNA HELICASE"/>
    <property type="match status" value="1"/>
</dbReference>
<keyword evidence="7" id="KW-1133">Transmembrane helix</keyword>
<feature type="transmembrane region" description="Helical" evidence="7">
    <location>
        <begin position="577"/>
        <end position="596"/>
    </location>
</feature>
<evidence type="ECO:0000256" key="2">
    <source>
        <dbReference type="ARBA" id="ARBA00022741"/>
    </source>
</evidence>
<dbReference type="PANTHER" id="PTHR18934:SF118">
    <property type="entry name" value="ATP-DEPENDENT RNA HELICASE DHX33"/>
    <property type="match status" value="1"/>
</dbReference>
<dbReference type="InterPro" id="IPR001650">
    <property type="entry name" value="Helicase_C-like"/>
</dbReference>
<dbReference type="Gene3D" id="3.40.50.300">
    <property type="entry name" value="P-loop containing nucleotide triphosphate hydrolases"/>
    <property type="match status" value="2"/>
</dbReference>
<dbReference type="GO" id="GO:0005730">
    <property type="term" value="C:nucleolus"/>
    <property type="evidence" value="ECO:0007669"/>
    <property type="project" value="TreeGrafter"/>
</dbReference>
<dbReference type="Proteomes" id="UP000308267">
    <property type="component" value="Unassembled WGS sequence"/>
</dbReference>
<feature type="domain" description="Helicase ATP-binding" evidence="8">
    <location>
        <begin position="39"/>
        <end position="242"/>
    </location>
</feature>
<dbReference type="InterPro" id="IPR011545">
    <property type="entry name" value="DEAD/DEAH_box_helicase_dom"/>
</dbReference>
<organism evidence="10 11">
    <name type="scientific">Opisthorchis felineus</name>
    <dbReference type="NCBI Taxonomy" id="147828"/>
    <lineage>
        <taxon>Eukaryota</taxon>
        <taxon>Metazoa</taxon>
        <taxon>Spiralia</taxon>
        <taxon>Lophotrochozoa</taxon>
        <taxon>Platyhelminthes</taxon>
        <taxon>Trematoda</taxon>
        <taxon>Digenea</taxon>
        <taxon>Opisthorchiida</taxon>
        <taxon>Opisthorchiata</taxon>
        <taxon>Opisthorchiidae</taxon>
        <taxon>Opisthorchis</taxon>
    </lineage>
</organism>
<dbReference type="SMART" id="SM00490">
    <property type="entry name" value="HELICc"/>
    <property type="match status" value="1"/>
</dbReference>
<dbReference type="PROSITE" id="PS51194">
    <property type="entry name" value="HELICASE_CTER"/>
    <property type="match status" value="1"/>
</dbReference>